<dbReference type="Proteomes" id="UP000245634">
    <property type="component" value="Unassembled WGS sequence"/>
</dbReference>
<reference evidence="9 10" key="1">
    <citation type="submission" date="2018-05" db="EMBL/GenBank/DDBJ databases">
        <title>Genomic Encyclopedia of Type Strains, Phase IV (KMG-IV): sequencing the most valuable type-strain genomes for metagenomic binning, comparative biology and taxonomic classification.</title>
        <authorList>
            <person name="Goeker M."/>
        </authorList>
    </citation>
    <scope>NUCLEOTIDE SEQUENCE [LARGE SCALE GENOMIC DNA]</scope>
    <source>
        <strain evidence="9 10">DSM 18773</strain>
    </source>
</reference>
<dbReference type="InterPro" id="IPR020846">
    <property type="entry name" value="MFS_dom"/>
</dbReference>
<keyword evidence="6 7" id="KW-0472">Membrane</keyword>
<evidence type="ECO:0000256" key="2">
    <source>
        <dbReference type="ARBA" id="ARBA00022448"/>
    </source>
</evidence>
<keyword evidence="2" id="KW-0813">Transport</keyword>
<comment type="subcellular location">
    <subcellularLocation>
        <location evidence="1">Cell membrane</location>
        <topology evidence="1">Multi-pass membrane protein</topology>
    </subcellularLocation>
</comment>
<dbReference type="InterPro" id="IPR011701">
    <property type="entry name" value="MFS"/>
</dbReference>
<name>A0A316DCK2_9BACL</name>
<evidence type="ECO:0000259" key="8">
    <source>
        <dbReference type="PROSITE" id="PS50850"/>
    </source>
</evidence>
<organism evidence="9 10">
    <name type="scientific">Tumebacillus permanentifrigoris</name>
    <dbReference type="NCBI Taxonomy" id="378543"/>
    <lineage>
        <taxon>Bacteria</taxon>
        <taxon>Bacillati</taxon>
        <taxon>Bacillota</taxon>
        <taxon>Bacilli</taxon>
        <taxon>Bacillales</taxon>
        <taxon>Alicyclobacillaceae</taxon>
        <taxon>Tumebacillus</taxon>
    </lineage>
</organism>
<feature type="domain" description="Major facilitator superfamily (MFS) profile" evidence="8">
    <location>
        <begin position="1"/>
        <end position="393"/>
    </location>
</feature>
<dbReference type="CDD" id="cd17329">
    <property type="entry name" value="MFS_MdtH_MDR_like"/>
    <property type="match status" value="1"/>
</dbReference>
<feature type="transmembrane region" description="Helical" evidence="7">
    <location>
        <begin position="42"/>
        <end position="64"/>
    </location>
</feature>
<evidence type="ECO:0000256" key="7">
    <source>
        <dbReference type="SAM" id="Phobius"/>
    </source>
</evidence>
<evidence type="ECO:0000256" key="3">
    <source>
        <dbReference type="ARBA" id="ARBA00022475"/>
    </source>
</evidence>
<dbReference type="InterPro" id="IPR050171">
    <property type="entry name" value="MFS_Transporters"/>
</dbReference>
<feature type="transmembrane region" description="Helical" evidence="7">
    <location>
        <begin position="166"/>
        <end position="184"/>
    </location>
</feature>
<dbReference type="SUPFAM" id="SSF103473">
    <property type="entry name" value="MFS general substrate transporter"/>
    <property type="match status" value="1"/>
</dbReference>
<feature type="transmembrane region" description="Helical" evidence="7">
    <location>
        <begin position="362"/>
        <end position="386"/>
    </location>
</feature>
<dbReference type="PANTHER" id="PTHR23517">
    <property type="entry name" value="RESISTANCE PROTEIN MDTM, PUTATIVE-RELATED-RELATED"/>
    <property type="match status" value="1"/>
</dbReference>
<evidence type="ECO:0000313" key="10">
    <source>
        <dbReference type="Proteomes" id="UP000245634"/>
    </source>
</evidence>
<dbReference type="Gene3D" id="1.20.1250.20">
    <property type="entry name" value="MFS general substrate transporter like domains"/>
    <property type="match status" value="1"/>
</dbReference>
<evidence type="ECO:0000256" key="6">
    <source>
        <dbReference type="ARBA" id="ARBA00023136"/>
    </source>
</evidence>
<feature type="transmembrane region" description="Helical" evidence="7">
    <location>
        <begin position="252"/>
        <end position="271"/>
    </location>
</feature>
<gene>
    <name evidence="9" type="ORF">C7459_102187</name>
</gene>
<feature type="transmembrane region" description="Helical" evidence="7">
    <location>
        <begin position="291"/>
        <end position="316"/>
    </location>
</feature>
<dbReference type="EMBL" id="QGGL01000002">
    <property type="protein sequence ID" value="PWK15941.1"/>
    <property type="molecule type" value="Genomic_DNA"/>
</dbReference>
<keyword evidence="10" id="KW-1185">Reference proteome</keyword>
<dbReference type="InterPro" id="IPR036259">
    <property type="entry name" value="MFS_trans_sf"/>
</dbReference>
<protein>
    <submittedName>
        <fullName evidence="9">Putative MFS family arabinose efflux permease</fullName>
    </submittedName>
</protein>
<evidence type="ECO:0000256" key="4">
    <source>
        <dbReference type="ARBA" id="ARBA00022692"/>
    </source>
</evidence>
<proteinExistence type="predicted"/>
<dbReference type="InterPro" id="IPR005829">
    <property type="entry name" value="Sugar_transporter_CS"/>
</dbReference>
<dbReference type="GO" id="GO:0022857">
    <property type="term" value="F:transmembrane transporter activity"/>
    <property type="evidence" value="ECO:0007669"/>
    <property type="project" value="InterPro"/>
</dbReference>
<dbReference type="RefSeq" id="WP_245884374.1">
    <property type="nucleotide sequence ID" value="NZ_QGGL01000002.1"/>
</dbReference>
<comment type="caution">
    <text evidence="9">The sequence shown here is derived from an EMBL/GenBank/DDBJ whole genome shotgun (WGS) entry which is preliminary data.</text>
</comment>
<feature type="transmembrane region" description="Helical" evidence="7">
    <location>
        <begin position="136"/>
        <end position="160"/>
    </location>
</feature>
<evidence type="ECO:0000256" key="5">
    <source>
        <dbReference type="ARBA" id="ARBA00022989"/>
    </source>
</evidence>
<dbReference type="PANTHER" id="PTHR23517:SF2">
    <property type="entry name" value="MULTIDRUG RESISTANCE PROTEIN MDTH"/>
    <property type="match status" value="1"/>
</dbReference>
<dbReference type="AlphaFoldDB" id="A0A316DCK2"/>
<feature type="transmembrane region" description="Helical" evidence="7">
    <location>
        <begin position="217"/>
        <end position="232"/>
    </location>
</feature>
<dbReference type="GO" id="GO:0005886">
    <property type="term" value="C:plasma membrane"/>
    <property type="evidence" value="ECO:0007669"/>
    <property type="project" value="UniProtKB-SubCell"/>
</dbReference>
<accession>A0A316DCK2</accession>
<dbReference type="Pfam" id="PF07690">
    <property type="entry name" value="MFS_1"/>
    <property type="match status" value="1"/>
</dbReference>
<evidence type="ECO:0000313" key="9">
    <source>
        <dbReference type="EMBL" id="PWK15941.1"/>
    </source>
</evidence>
<dbReference type="PROSITE" id="PS50850">
    <property type="entry name" value="MFS"/>
    <property type="match status" value="1"/>
</dbReference>
<keyword evidence="5 7" id="KW-1133">Transmembrane helix</keyword>
<sequence>MRIFSTFHPIVNTLFVGVLMSRMATSMSIPFLAIYLSMRTDMAPATIGFTIGISALSSTVAGFVGGALSDRLGRKYVMLGALYIAAVVSVGFTLTTSTWLFMLLSFLNGASRAFFEPVSQALMGDLTPQEMRYRVFSIRYIFANFGFAVGPMIGAVLGLVAGSGPFLVTGVFYLLYAVVLHLLVNRFGIDELEVEHTQSVERVTISSALRVITHDRVLLWYLIGGVFMQFGYSQMTTLSEYTTDHFSDGVKLYAWLMTTNAIVCVVFQFFISKWGEKRSPLALVKIGNFMYALGGLGFAFATGWGTMTLAMVVFTIGEVMCFPANSILIDRIAPDGLRGTYYGAQSFRDIGRFLGPTCGLFLLAQIGMVPLFVIIGMIFLGSTVCYGMGERLEHRASPPNPSLSA</sequence>
<feature type="transmembrane region" description="Helical" evidence="7">
    <location>
        <begin position="12"/>
        <end position="36"/>
    </location>
</feature>
<keyword evidence="4 7" id="KW-0812">Transmembrane</keyword>
<dbReference type="PROSITE" id="PS00216">
    <property type="entry name" value="SUGAR_TRANSPORT_1"/>
    <property type="match status" value="1"/>
</dbReference>
<keyword evidence="3" id="KW-1003">Cell membrane</keyword>
<evidence type="ECO:0000256" key="1">
    <source>
        <dbReference type="ARBA" id="ARBA00004651"/>
    </source>
</evidence>